<evidence type="ECO:0000313" key="3">
    <source>
        <dbReference type="EMBL" id="PRR84936.1"/>
    </source>
</evidence>
<dbReference type="EMBL" id="PVXP01000028">
    <property type="protein sequence ID" value="PRR84936.1"/>
    <property type="molecule type" value="Genomic_DNA"/>
</dbReference>
<sequence>MNKFIKIIICISIICSALSLAACETQYLGGSRDTRWEKDLNYLQNALPQKHVDAFPKISENNFNSEMENLKNSISKLNDDEITAGIYRITASLGDSHTSAYKKPDHIYPFEFYYFKDGIYVINTTAQYKRSLYGKLLKIDDMDVEKVKEHILPLIVKDNYAMIKKSLPKYLMNADILHGLKIVNPAKNTAFTFKDIHGNIFDLNIDPKPAHDLKGKFIAAGKPDSSYPLYRQKSNLNYWYEYVESKKLLYFKYNKCEEEENESLEDFTNKMLKFMDTHPVDKFVIDMRDNPGGSDKYMNSIIQWIKSNKLNNKDRFFVITGRATFSSALINLVQLRDETNASFVGEETSGKPNHFGAVRTFDLPNSKISIQYSTQFNRISRDNDNTFSPDKIVEISIEDYINKRDPVLNYITNK</sequence>
<keyword evidence="1" id="KW-0732">Signal</keyword>
<organism evidence="3 4">
    <name type="scientific">Clostridium luticellarii</name>
    <dbReference type="NCBI Taxonomy" id="1691940"/>
    <lineage>
        <taxon>Bacteria</taxon>
        <taxon>Bacillati</taxon>
        <taxon>Bacillota</taxon>
        <taxon>Clostridia</taxon>
        <taxon>Eubacteriales</taxon>
        <taxon>Clostridiaceae</taxon>
        <taxon>Clostridium</taxon>
    </lineage>
</organism>
<comment type="caution">
    <text evidence="3">The sequence shown here is derived from an EMBL/GenBank/DDBJ whole genome shotgun (WGS) entry which is preliminary data.</text>
</comment>
<dbReference type="GO" id="GO:0008236">
    <property type="term" value="F:serine-type peptidase activity"/>
    <property type="evidence" value="ECO:0007669"/>
    <property type="project" value="InterPro"/>
</dbReference>
<keyword evidence="4" id="KW-1185">Reference proteome</keyword>
<gene>
    <name evidence="3" type="ORF">CLLU_20590</name>
</gene>
<feature type="domain" description="Tail specific protease" evidence="2">
    <location>
        <begin position="248"/>
        <end position="310"/>
    </location>
</feature>
<proteinExistence type="predicted"/>
<evidence type="ECO:0000259" key="2">
    <source>
        <dbReference type="Pfam" id="PF03572"/>
    </source>
</evidence>
<dbReference type="Pfam" id="PF03572">
    <property type="entry name" value="Peptidase_S41"/>
    <property type="match status" value="1"/>
</dbReference>
<dbReference type="Proteomes" id="UP000237798">
    <property type="component" value="Unassembled WGS sequence"/>
</dbReference>
<dbReference type="AlphaFoldDB" id="A0A2T0BM21"/>
<feature type="chain" id="PRO_5015598054" evidence="1">
    <location>
        <begin position="22"/>
        <end position="414"/>
    </location>
</feature>
<dbReference type="RefSeq" id="WP_106009649.1">
    <property type="nucleotide sequence ID" value="NZ_PVXP01000028.1"/>
</dbReference>
<reference evidence="3 4" key="1">
    <citation type="submission" date="2018-03" db="EMBL/GenBank/DDBJ databases">
        <title>Genome sequence of Clostridium luticellarii DSM 29923.</title>
        <authorList>
            <person name="Poehlein A."/>
            <person name="Daniel R."/>
        </authorList>
    </citation>
    <scope>NUCLEOTIDE SEQUENCE [LARGE SCALE GENOMIC DNA]</scope>
    <source>
        <strain evidence="3 4">DSM 29923</strain>
    </source>
</reference>
<dbReference type="GO" id="GO:0006508">
    <property type="term" value="P:proteolysis"/>
    <property type="evidence" value="ECO:0007669"/>
    <property type="project" value="InterPro"/>
</dbReference>
<feature type="signal peptide" evidence="1">
    <location>
        <begin position="1"/>
        <end position="21"/>
    </location>
</feature>
<dbReference type="Gene3D" id="3.90.226.10">
    <property type="entry name" value="2-enoyl-CoA Hydratase, Chain A, domain 1"/>
    <property type="match status" value="2"/>
</dbReference>
<evidence type="ECO:0000256" key="1">
    <source>
        <dbReference type="SAM" id="SignalP"/>
    </source>
</evidence>
<accession>A0A2T0BM21</accession>
<protein>
    <submittedName>
        <fullName evidence="3">Peptidase family S41</fullName>
    </submittedName>
</protein>
<dbReference type="OrthoDB" id="5480566at2"/>
<evidence type="ECO:0000313" key="4">
    <source>
        <dbReference type="Proteomes" id="UP000237798"/>
    </source>
</evidence>
<dbReference type="PROSITE" id="PS51257">
    <property type="entry name" value="PROKAR_LIPOPROTEIN"/>
    <property type="match status" value="1"/>
</dbReference>
<dbReference type="SUPFAM" id="SSF52096">
    <property type="entry name" value="ClpP/crotonase"/>
    <property type="match status" value="1"/>
</dbReference>
<dbReference type="InterPro" id="IPR029045">
    <property type="entry name" value="ClpP/crotonase-like_dom_sf"/>
</dbReference>
<name>A0A2T0BM21_9CLOT</name>
<dbReference type="InterPro" id="IPR005151">
    <property type="entry name" value="Tail-specific_protease"/>
</dbReference>